<keyword evidence="2" id="KW-1003">Cell membrane</keyword>
<dbReference type="RefSeq" id="WP_063070654.1">
    <property type="nucleotide sequence ID" value="NZ_LQXA01000013.1"/>
</dbReference>
<sequence length="518" mass="55623">MTGVVRPSPVLEGRPPAGSDRPLLEVRGIAKSFPGVRALEDVSFTLARGEITTLAGENGAGKSTLLNILGGALRPDRGSITIDGVRRMEYTSRRALAEGVRIAHQEPAIVPQLTVMQNLLLGRTRRQRATAQADVDRALQDVELMGFPMEARTPVSRLSPAQRHALTIARAFAFDARIVALDEPTTSMLEHNVAGVLTRVREIAHGRGVGVIYVSHKMPEVMSVSDNVVVLRDGRPAYDAPIAETSSEDIVRRMVGRELLSFSRQHPVAPDAPVQFEATGVTHPSGVGPLSVAVRRGEVVGVAGLVGSGRTEFLRALIRADAGSAGTVRVGGREVRIRSPRDSRDAGIAFIPEDRKHQGLVLQTPAYANVALTSDRQLNGFGPFVSTRKQIATAEEMGRRMSLRPADVRLAARQFSGGNQQKIVIAKWIWLGAGVFLFDEPTKGVDVGGKVEIYELIDQLAADGHAVIVVSSDLPEIISISDRVLTMRAGRFVSEHVGDDINEQSIVANAMGVAEGTS</sequence>
<dbReference type="InterPro" id="IPR003439">
    <property type="entry name" value="ABC_transporter-like_ATP-bd"/>
</dbReference>
<dbReference type="Proteomes" id="UP000076218">
    <property type="component" value="Unassembled WGS sequence"/>
</dbReference>
<reference evidence="10 11" key="1">
    <citation type="submission" date="2016-01" db="EMBL/GenBank/DDBJ databases">
        <title>Draft genome sequence of Clavibacter michiganensis subsp. tessellarius DOAB 609.</title>
        <authorList>
            <person name="Tambong J.T."/>
        </authorList>
    </citation>
    <scope>NUCLEOTIDE SEQUENCE [LARGE SCALE GENOMIC DNA]</scope>
    <source>
        <strain evidence="10 11">DOAB 609</strain>
    </source>
</reference>
<dbReference type="GO" id="GO:0016887">
    <property type="term" value="F:ATP hydrolysis activity"/>
    <property type="evidence" value="ECO:0007669"/>
    <property type="project" value="InterPro"/>
</dbReference>
<evidence type="ECO:0000313" key="11">
    <source>
        <dbReference type="Proteomes" id="UP000076218"/>
    </source>
</evidence>
<evidence type="ECO:0000256" key="8">
    <source>
        <dbReference type="ARBA" id="ARBA00023136"/>
    </source>
</evidence>
<feature type="domain" description="ABC transporter" evidence="9">
    <location>
        <begin position="269"/>
        <end position="514"/>
    </location>
</feature>
<dbReference type="InterPro" id="IPR003593">
    <property type="entry name" value="AAA+_ATPase"/>
</dbReference>
<dbReference type="InterPro" id="IPR050107">
    <property type="entry name" value="ABC_carbohydrate_import_ATPase"/>
</dbReference>
<evidence type="ECO:0000256" key="7">
    <source>
        <dbReference type="ARBA" id="ARBA00022967"/>
    </source>
</evidence>
<dbReference type="PANTHER" id="PTHR43790">
    <property type="entry name" value="CARBOHYDRATE TRANSPORT ATP-BINDING PROTEIN MG119-RELATED"/>
    <property type="match status" value="1"/>
</dbReference>
<accession>A0A154V425</accession>
<dbReference type="Gene3D" id="3.40.50.300">
    <property type="entry name" value="P-loop containing nucleotide triphosphate hydrolases"/>
    <property type="match status" value="2"/>
</dbReference>
<dbReference type="GO" id="GO:0005524">
    <property type="term" value="F:ATP binding"/>
    <property type="evidence" value="ECO:0007669"/>
    <property type="project" value="UniProtKB-KW"/>
</dbReference>
<dbReference type="SMART" id="SM00382">
    <property type="entry name" value="AAA"/>
    <property type="match status" value="2"/>
</dbReference>
<proteinExistence type="predicted"/>
<dbReference type="CDD" id="cd03215">
    <property type="entry name" value="ABC_Carb_Monos_II"/>
    <property type="match status" value="1"/>
</dbReference>
<dbReference type="CDD" id="cd03216">
    <property type="entry name" value="ABC_Carb_Monos_I"/>
    <property type="match status" value="1"/>
</dbReference>
<evidence type="ECO:0000259" key="9">
    <source>
        <dbReference type="PROSITE" id="PS50893"/>
    </source>
</evidence>
<keyword evidence="3" id="KW-0762">Sugar transport</keyword>
<dbReference type="STRING" id="31965.AWH51_04950"/>
<evidence type="ECO:0000256" key="2">
    <source>
        <dbReference type="ARBA" id="ARBA00022475"/>
    </source>
</evidence>
<evidence type="ECO:0000313" key="10">
    <source>
        <dbReference type="EMBL" id="KZC96133.1"/>
    </source>
</evidence>
<dbReference type="EMBL" id="LQXA01000013">
    <property type="protein sequence ID" value="KZC96133.1"/>
    <property type="molecule type" value="Genomic_DNA"/>
</dbReference>
<dbReference type="PROSITE" id="PS50893">
    <property type="entry name" value="ABC_TRANSPORTER_2"/>
    <property type="match status" value="2"/>
</dbReference>
<keyword evidence="6" id="KW-0067">ATP-binding</keyword>
<evidence type="ECO:0000256" key="3">
    <source>
        <dbReference type="ARBA" id="ARBA00022597"/>
    </source>
</evidence>
<organism evidence="10 11">
    <name type="scientific">Clavibacter tessellarius</name>
    <dbReference type="NCBI Taxonomy" id="31965"/>
    <lineage>
        <taxon>Bacteria</taxon>
        <taxon>Bacillati</taxon>
        <taxon>Actinomycetota</taxon>
        <taxon>Actinomycetes</taxon>
        <taxon>Micrococcales</taxon>
        <taxon>Microbacteriaceae</taxon>
        <taxon>Clavibacter</taxon>
    </lineage>
</organism>
<protein>
    <recommendedName>
        <fullName evidence="9">ABC transporter domain-containing protein</fullName>
    </recommendedName>
</protein>
<keyword evidence="8" id="KW-0472">Membrane</keyword>
<comment type="caution">
    <text evidence="10">The sequence shown here is derived from an EMBL/GenBank/DDBJ whole genome shotgun (WGS) entry which is preliminary data.</text>
</comment>
<dbReference type="AlphaFoldDB" id="A0A154V425"/>
<keyword evidence="4" id="KW-0677">Repeat</keyword>
<keyword evidence="7" id="KW-1278">Translocase</keyword>
<keyword evidence="5" id="KW-0547">Nucleotide-binding</keyword>
<dbReference type="InterPro" id="IPR027417">
    <property type="entry name" value="P-loop_NTPase"/>
</dbReference>
<evidence type="ECO:0000256" key="4">
    <source>
        <dbReference type="ARBA" id="ARBA00022737"/>
    </source>
</evidence>
<evidence type="ECO:0000256" key="1">
    <source>
        <dbReference type="ARBA" id="ARBA00022448"/>
    </source>
</evidence>
<dbReference type="PROSITE" id="PS00211">
    <property type="entry name" value="ABC_TRANSPORTER_1"/>
    <property type="match status" value="1"/>
</dbReference>
<feature type="domain" description="ABC transporter" evidence="9">
    <location>
        <begin position="24"/>
        <end position="258"/>
    </location>
</feature>
<gene>
    <name evidence="10" type="ORF">AWH51_04950</name>
</gene>
<dbReference type="InterPro" id="IPR017871">
    <property type="entry name" value="ABC_transporter-like_CS"/>
</dbReference>
<evidence type="ECO:0000256" key="6">
    <source>
        <dbReference type="ARBA" id="ARBA00022840"/>
    </source>
</evidence>
<dbReference type="Pfam" id="PF00005">
    <property type="entry name" value="ABC_tran"/>
    <property type="match status" value="2"/>
</dbReference>
<keyword evidence="1" id="KW-0813">Transport</keyword>
<dbReference type="SUPFAM" id="SSF52540">
    <property type="entry name" value="P-loop containing nucleoside triphosphate hydrolases"/>
    <property type="match status" value="2"/>
</dbReference>
<dbReference type="PANTHER" id="PTHR43790:SF3">
    <property type="entry name" value="D-ALLOSE IMPORT ATP-BINDING PROTEIN ALSA-RELATED"/>
    <property type="match status" value="1"/>
</dbReference>
<name>A0A154V425_9MICO</name>
<evidence type="ECO:0000256" key="5">
    <source>
        <dbReference type="ARBA" id="ARBA00022741"/>
    </source>
</evidence>